<accession>A0A382E5E1</accession>
<name>A0A382E5E1_9ZZZZ</name>
<evidence type="ECO:0000256" key="1">
    <source>
        <dbReference type="ARBA" id="ARBA00006382"/>
    </source>
</evidence>
<keyword evidence="2" id="KW-0560">Oxidoreductase</keyword>
<gene>
    <name evidence="4" type="ORF">METZ01_LOCUS198406</name>
</gene>
<dbReference type="Gene3D" id="3.40.50.10860">
    <property type="entry name" value="Leucine Dehydrogenase, chain A, domain 1"/>
    <property type="match status" value="1"/>
</dbReference>
<feature type="domain" description="Glutamate/phenylalanine/leucine/valine/L-tryptophan dehydrogenase dimerisation" evidence="3">
    <location>
        <begin position="37"/>
        <end position="86"/>
    </location>
</feature>
<evidence type="ECO:0000259" key="3">
    <source>
        <dbReference type="Pfam" id="PF02812"/>
    </source>
</evidence>
<evidence type="ECO:0000313" key="4">
    <source>
        <dbReference type="EMBL" id="SVB45552.1"/>
    </source>
</evidence>
<feature type="non-terminal residue" evidence="4">
    <location>
        <position position="86"/>
    </location>
</feature>
<comment type="similarity">
    <text evidence="1">Belongs to the Glu/Leu/Phe/Val dehydrogenases family.</text>
</comment>
<sequence length="86" mass="10276">MTKKRKKSFYQITQERYAKAAEIMDLREEVREILSEPKNVIQVHFPVRRDNGKLELFRGYRVQHNNILGPYKGGIRYHPQVSMDEV</sequence>
<protein>
    <recommendedName>
        <fullName evidence="3">Glutamate/phenylalanine/leucine/valine/L-tryptophan dehydrogenase dimerisation domain-containing protein</fullName>
    </recommendedName>
</protein>
<reference evidence="4" key="1">
    <citation type="submission" date="2018-05" db="EMBL/GenBank/DDBJ databases">
        <authorList>
            <person name="Lanie J.A."/>
            <person name="Ng W.-L."/>
            <person name="Kazmierczak K.M."/>
            <person name="Andrzejewski T.M."/>
            <person name="Davidsen T.M."/>
            <person name="Wayne K.J."/>
            <person name="Tettelin H."/>
            <person name="Glass J.I."/>
            <person name="Rusch D."/>
            <person name="Podicherti R."/>
            <person name="Tsui H.-C.T."/>
            <person name="Winkler M.E."/>
        </authorList>
    </citation>
    <scope>NUCLEOTIDE SEQUENCE</scope>
</reference>
<dbReference type="PANTHER" id="PTHR11606:SF13">
    <property type="entry name" value="GLUTAMATE DEHYDROGENASE 1, MITOCHONDRIAL"/>
    <property type="match status" value="1"/>
</dbReference>
<dbReference type="PANTHER" id="PTHR11606">
    <property type="entry name" value="GLUTAMATE DEHYDROGENASE"/>
    <property type="match status" value="1"/>
</dbReference>
<dbReference type="InterPro" id="IPR046346">
    <property type="entry name" value="Aminoacid_DH-like_N_sf"/>
</dbReference>
<dbReference type="Pfam" id="PF02812">
    <property type="entry name" value="ELFV_dehydrog_N"/>
    <property type="match status" value="1"/>
</dbReference>
<organism evidence="4">
    <name type="scientific">marine metagenome</name>
    <dbReference type="NCBI Taxonomy" id="408172"/>
    <lineage>
        <taxon>unclassified sequences</taxon>
        <taxon>metagenomes</taxon>
        <taxon>ecological metagenomes</taxon>
    </lineage>
</organism>
<dbReference type="GO" id="GO:0006538">
    <property type="term" value="P:L-glutamate catabolic process"/>
    <property type="evidence" value="ECO:0007669"/>
    <property type="project" value="TreeGrafter"/>
</dbReference>
<dbReference type="InterPro" id="IPR006097">
    <property type="entry name" value="Glu/Leu/Phe/Val/Trp_DH_dimer"/>
</dbReference>
<dbReference type="EMBL" id="UINC01042642">
    <property type="protein sequence ID" value="SVB45552.1"/>
    <property type="molecule type" value="Genomic_DNA"/>
</dbReference>
<proteinExistence type="inferred from homology"/>
<dbReference type="AlphaFoldDB" id="A0A382E5E1"/>
<evidence type="ECO:0000256" key="2">
    <source>
        <dbReference type="ARBA" id="ARBA00023002"/>
    </source>
</evidence>
<dbReference type="SUPFAM" id="SSF53223">
    <property type="entry name" value="Aminoacid dehydrogenase-like, N-terminal domain"/>
    <property type="match status" value="1"/>
</dbReference>
<dbReference type="GO" id="GO:0004352">
    <property type="term" value="F:glutamate dehydrogenase (NAD+) activity"/>
    <property type="evidence" value="ECO:0007669"/>
    <property type="project" value="TreeGrafter"/>
</dbReference>